<keyword evidence="3" id="KW-1185">Reference proteome</keyword>
<reference evidence="2" key="1">
    <citation type="submission" date="2021-03" db="EMBL/GenBank/DDBJ databases">
        <authorList>
            <person name="Bekaert M."/>
        </authorList>
    </citation>
    <scope>NUCLEOTIDE SEQUENCE</scope>
</reference>
<dbReference type="AlphaFoldDB" id="A0A8S3SML8"/>
<feature type="region of interest" description="Disordered" evidence="1">
    <location>
        <begin position="1"/>
        <end position="32"/>
    </location>
</feature>
<accession>A0A8S3SML8</accession>
<evidence type="ECO:0000313" key="2">
    <source>
        <dbReference type="EMBL" id="CAG2219365.1"/>
    </source>
</evidence>
<dbReference type="EMBL" id="CAJPWZ010001629">
    <property type="protein sequence ID" value="CAG2219365.1"/>
    <property type="molecule type" value="Genomic_DNA"/>
</dbReference>
<evidence type="ECO:0000313" key="3">
    <source>
        <dbReference type="Proteomes" id="UP000683360"/>
    </source>
</evidence>
<gene>
    <name evidence="2" type="ORF">MEDL_32919</name>
</gene>
<organism evidence="2 3">
    <name type="scientific">Mytilus edulis</name>
    <name type="common">Blue mussel</name>
    <dbReference type="NCBI Taxonomy" id="6550"/>
    <lineage>
        <taxon>Eukaryota</taxon>
        <taxon>Metazoa</taxon>
        <taxon>Spiralia</taxon>
        <taxon>Lophotrochozoa</taxon>
        <taxon>Mollusca</taxon>
        <taxon>Bivalvia</taxon>
        <taxon>Autobranchia</taxon>
        <taxon>Pteriomorphia</taxon>
        <taxon>Mytilida</taxon>
        <taxon>Mytiloidea</taxon>
        <taxon>Mytilidae</taxon>
        <taxon>Mytilinae</taxon>
        <taxon>Mytilus</taxon>
    </lineage>
</organism>
<evidence type="ECO:0000256" key="1">
    <source>
        <dbReference type="SAM" id="MobiDB-lite"/>
    </source>
</evidence>
<feature type="compositionally biased region" description="Basic and acidic residues" evidence="1">
    <location>
        <begin position="9"/>
        <end position="32"/>
    </location>
</feature>
<proteinExistence type="predicted"/>
<dbReference type="OrthoDB" id="10379281at2759"/>
<dbReference type="Proteomes" id="UP000683360">
    <property type="component" value="Unassembled WGS sequence"/>
</dbReference>
<name>A0A8S3SML8_MYTED</name>
<protein>
    <submittedName>
        <fullName evidence="2">Uncharacterized protein</fullName>
    </submittedName>
</protein>
<comment type="caution">
    <text evidence="2">The sequence shown here is derived from an EMBL/GenBank/DDBJ whole genome shotgun (WGS) entry which is preliminary data.</text>
</comment>
<sequence>MKDRRRRTEKNQLERKISEKQPFDSSDHNHYSMDNIDGHRMANGKTHFKTGIHLYANDTDMIEEVTVNDDVNNEYSYSNLLTADTSNNKQLADNSYYDLSENYNEVNKDHKLCEIGQFEGEANNSEYIDNGEDYNILNIHPQKTNDTENYD</sequence>